<dbReference type="AlphaFoldDB" id="A0A5J4V1R3"/>
<proteinExistence type="inferred from homology"/>
<dbReference type="SUPFAM" id="SSF53474">
    <property type="entry name" value="alpha/beta-Hydrolases"/>
    <property type="match status" value="1"/>
</dbReference>
<evidence type="ECO:0000256" key="2">
    <source>
        <dbReference type="SAM" id="MobiDB-lite"/>
    </source>
</evidence>
<dbReference type="PANTHER" id="PTHR11487:SF0">
    <property type="entry name" value="S-ACYL FATTY ACID SYNTHASE THIOESTERASE, MEDIUM CHAIN"/>
    <property type="match status" value="1"/>
</dbReference>
<evidence type="ECO:0000256" key="1">
    <source>
        <dbReference type="ARBA" id="ARBA00007169"/>
    </source>
</evidence>
<feature type="domain" description="Thioesterase" evidence="3">
    <location>
        <begin position="6"/>
        <end position="193"/>
    </location>
</feature>
<dbReference type="GO" id="GO:0008610">
    <property type="term" value="P:lipid biosynthetic process"/>
    <property type="evidence" value="ECO:0007669"/>
    <property type="project" value="TreeGrafter"/>
</dbReference>
<name>A0A5J4V1R3_9EUKA</name>
<accession>A0A5J4V1R3</accession>
<gene>
    <name evidence="4" type="ORF">EZS28_027925</name>
</gene>
<reference evidence="4 5" key="1">
    <citation type="submission" date="2019-03" db="EMBL/GenBank/DDBJ databases">
        <title>Single cell metagenomics reveals metabolic interactions within the superorganism composed of flagellate Streblomastix strix and complex community of Bacteroidetes bacteria on its surface.</title>
        <authorList>
            <person name="Treitli S.C."/>
            <person name="Kolisko M."/>
            <person name="Husnik F."/>
            <person name="Keeling P."/>
            <person name="Hampl V."/>
        </authorList>
    </citation>
    <scope>NUCLEOTIDE SEQUENCE [LARGE SCALE GENOMIC DNA]</scope>
    <source>
        <strain evidence="4">ST1C</strain>
    </source>
</reference>
<feature type="compositionally biased region" description="Polar residues" evidence="2">
    <location>
        <begin position="246"/>
        <end position="263"/>
    </location>
</feature>
<sequence>MLALLQWSRNFPPQVQVIGIQYPGRGQRFEEKSVEDIKELVHLLIDDIKNFFIEPLYIPYIVYGHSFGALCAYEFQRQIRNLGFPIALQFIVSGRRAPHTGIVDSPICNLPERELQEACLDRYNAQIITDSDLIQLTIPPLRADLTAIDLYMPDTYSENDPPLDIALTAMVGENDKMVPFKDLNAWGQHVNKERIEEFSTIKINNAPHFFYDNVQFLQVIMNKIQTALTEIEEKGDLVTKPAKKSQPITQTTQVRLTQESQQEMETKEKEKKEKKKKKKKDQEFEDDYNLC</sequence>
<dbReference type="InterPro" id="IPR001031">
    <property type="entry name" value="Thioesterase"/>
</dbReference>
<dbReference type="OrthoDB" id="541883at2759"/>
<evidence type="ECO:0000313" key="4">
    <source>
        <dbReference type="EMBL" id="KAA6376547.1"/>
    </source>
</evidence>
<organism evidence="4 5">
    <name type="scientific">Streblomastix strix</name>
    <dbReference type="NCBI Taxonomy" id="222440"/>
    <lineage>
        <taxon>Eukaryota</taxon>
        <taxon>Metamonada</taxon>
        <taxon>Preaxostyla</taxon>
        <taxon>Oxymonadida</taxon>
        <taxon>Streblomastigidae</taxon>
        <taxon>Streblomastix</taxon>
    </lineage>
</organism>
<dbReference type="Pfam" id="PF00975">
    <property type="entry name" value="Thioesterase"/>
    <property type="match status" value="1"/>
</dbReference>
<dbReference type="EMBL" id="SNRW01010448">
    <property type="protein sequence ID" value="KAA6376547.1"/>
    <property type="molecule type" value="Genomic_DNA"/>
</dbReference>
<evidence type="ECO:0000259" key="3">
    <source>
        <dbReference type="Pfam" id="PF00975"/>
    </source>
</evidence>
<protein>
    <submittedName>
        <fullName evidence="4">Putative type II thioesterase</fullName>
    </submittedName>
</protein>
<comment type="similarity">
    <text evidence="1">Belongs to the thioesterase family.</text>
</comment>
<dbReference type="Proteomes" id="UP000324800">
    <property type="component" value="Unassembled WGS sequence"/>
</dbReference>
<dbReference type="InterPro" id="IPR029058">
    <property type="entry name" value="AB_hydrolase_fold"/>
</dbReference>
<evidence type="ECO:0000313" key="5">
    <source>
        <dbReference type="Proteomes" id="UP000324800"/>
    </source>
</evidence>
<comment type="caution">
    <text evidence="4">The sequence shown here is derived from an EMBL/GenBank/DDBJ whole genome shotgun (WGS) entry which is preliminary data.</text>
</comment>
<dbReference type="Gene3D" id="3.40.50.1820">
    <property type="entry name" value="alpha/beta hydrolase"/>
    <property type="match status" value="1"/>
</dbReference>
<feature type="region of interest" description="Disordered" evidence="2">
    <location>
        <begin position="239"/>
        <end position="291"/>
    </location>
</feature>
<dbReference type="PANTHER" id="PTHR11487">
    <property type="entry name" value="THIOESTERASE"/>
    <property type="match status" value="1"/>
</dbReference>
<dbReference type="InterPro" id="IPR012223">
    <property type="entry name" value="TEII"/>
</dbReference>